<protein>
    <submittedName>
        <fullName evidence="1">Uncharacterized protein</fullName>
    </submittedName>
</protein>
<dbReference type="Proteomes" id="UP000268096">
    <property type="component" value="Unassembled WGS sequence"/>
</dbReference>
<sequence>MLFAQVSAPVVQLTLLLTGFQPAALPDRIIAVLHEQRLKRQRFTGQQCVVAAQPFVDQHVHRPAIGDHVVQVEQQQVLLFGQTQHLHGEQRPTLQIEGLCALFGHGLPRTGPALFGRQGAQIGQADAHWRWRRNTLKRPVALLAESGAQAFMSLDQRTEGPLQQRQLQRTVQAHRHRQVVGRAVRVQLPEKPHALLGIGQAITLGQAGTGRDREQREIHVLLAHAVEEQAAFFKG</sequence>
<evidence type="ECO:0000313" key="1">
    <source>
        <dbReference type="EMBL" id="RMT43738.1"/>
    </source>
</evidence>
<name>A0A3M5L6M6_PSESX</name>
<proteinExistence type="predicted"/>
<dbReference type="EMBL" id="RBTH01000244">
    <property type="protein sequence ID" value="RMT43738.1"/>
    <property type="molecule type" value="Genomic_DNA"/>
</dbReference>
<evidence type="ECO:0000313" key="2">
    <source>
        <dbReference type="Proteomes" id="UP000268096"/>
    </source>
</evidence>
<dbReference type="AlphaFoldDB" id="A0A3M5L6M6"/>
<gene>
    <name evidence="1" type="ORF">ALP48_200015</name>
</gene>
<accession>A0A3M5L6M6</accession>
<comment type="caution">
    <text evidence="1">The sequence shown here is derived from an EMBL/GenBank/DDBJ whole genome shotgun (WGS) entry which is preliminary data.</text>
</comment>
<organism evidence="1 2">
    <name type="scientific">Pseudomonas syringae pv. solidagae</name>
    <dbReference type="NCBI Taxonomy" id="264458"/>
    <lineage>
        <taxon>Bacteria</taxon>
        <taxon>Pseudomonadati</taxon>
        <taxon>Pseudomonadota</taxon>
        <taxon>Gammaproteobacteria</taxon>
        <taxon>Pseudomonadales</taxon>
        <taxon>Pseudomonadaceae</taxon>
        <taxon>Pseudomonas</taxon>
        <taxon>Pseudomonas syringae</taxon>
    </lineage>
</organism>
<reference evidence="1 2" key="1">
    <citation type="submission" date="2018-08" db="EMBL/GenBank/DDBJ databases">
        <title>Recombination of ecologically and evolutionarily significant loci maintains genetic cohesion in the Pseudomonas syringae species complex.</title>
        <authorList>
            <person name="Dillon M."/>
            <person name="Thakur S."/>
            <person name="Almeida R.N.D."/>
            <person name="Weir B.S."/>
            <person name="Guttman D.S."/>
        </authorList>
    </citation>
    <scope>NUCLEOTIDE SEQUENCE [LARGE SCALE GENOMIC DNA]</scope>
    <source>
        <strain evidence="1 2">ICMP 16926</strain>
    </source>
</reference>